<feature type="signal peptide" evidence="1">
    <location>
        <begin position="1"/>
        <end position="27"/>
    </location>
</feature>
<dbReference type="AlphaFoldDB" id="A0A1M2VV39"/>
<gene>
    <name evidence="2" type="ORF">TRAPUB_12031</name>
</gene>
<organism evidence="2 3">
    <name type="scientific">Trametes pubescens</name>
    <name type="common">White-rot fungus</name>
    <dbReference type="NCBI Taxonomy" id="154538"/>
    <lineage>
        <taxon>Eukaryota</taxon>
        <taxon>Fungi</taxon>
        <taxon>Dikarya</taxon>
        <taxon>Basidiomycota</taxon>
        <taxon>Agaricomycotina</taxon>
        <taxon>Agaricomycetes</taxon>
        <taxon>Polyporales</taxon>
        <taxon>Polyporaceae</taxon>
        <taxon>Trametes</taxon>
    </lineage>
</organism>
<evidence type="ECO:0000313" key="3">
    <source>
        <dbReference type="Proteomes" id="UP000184267"/>
    </source>
</evidence>
<dbReference type="Proteomes" id="UP000184267">
    <property type="component" value="Unassembled WGS sequence"/>
</dbReference>
<sequence>MQILGVSWHAGILVLVAEPMRVAVVDAVERVRVVGDGDRGSWRRLRLTEG</sequence>
<accession>A0A1M2VV39</accession>
<evidence type="ECO:0000313" key="2">
    <source>
        <dbReference type="EMBL" id="OJT11479.1"/>
    </source>
</evidence>
<reference evidence="2 3" key="1">
    <citation type="submission" date="2016-10" db="EMBL/GenBank/DDBJ databases">
        <title>Genome sequence of the basidiomycete white-rot fungus Trametes pubescens.</title>
        <authorList>
            <person name="Makela M.R."/>
            <person name="Granchi Z."/>
            <person name="Peng M."/>
            <person name="De Vries R.P."/>
            <person name="Grigoriev I."/>
            <person name="Riley R."/>
            <person name="Hilden K."/>
        </authorList>
    </citation>
    <scope>NUCLEOTIDE SEQUENCE [LARGE SCALE GENOMIC DNA]</scope>
    <source>
        <strain evidence="2 3">FBCC735</strain>
    </source>
</reference>
<keyword evidence="1" id="KW-0732">Signal</keyword>
<feature type="chain" id="PRO_5012838146" evidence="1">
    <location>
        <begin position="28"/>
        <end position="50"/>
    </location>
</feature>
<proteinExistence type="predicted"/>
<name>A0A1M2VV39_TRAPU</name>
<keyword evidence="3" id="KW-1185">Reference proteome</keyword>
<evidence type="ECO:0000256" key="1">
    <source>
        <dbReference type="SAM" id="SignalP"/>
    </source>
</evidence>
<dbReference type="EMBL" id="MNAD01000635">
    <property type="protein sequence ID" value="OJT11479.1"/>
    <property type="molecule type" value="Genomic_DNA"/>
</dbReference>
<comment type="caution">
    <text evidence="2">The sequence shown here is derived from an EMBL/GenBank/DDBJ whole genome shotgun (WGS) entry which is preliminary data.</text>
</comment>
<protein>
    <submittedName>
        <fullName evidence="2">Uncharacterized protein</fullName>
    </submittedName>
</protein>